<evidence type="ECO:0000313" key="1">
    <source>
        <dbReference type="EMBL" id="MBU5483447.1"/>
    </source>
</evidence>
<evidence type="ECO:0008006" key="3">
    <source>
        <dbReference type="Google" id="ProtNLM"/>
    </source>
</evidence>
<sequence>MAKINLNGTEVEYNNIYYISTNGNDNTGDGRKSNPFASFPKAMSLAQNNDLIYFLKGMYNISEMYNVKGSAGTFLYDDNKPIVIYAEKYSYFKIDNPINKVRDTSAIVISNASTKVIGFTIDYNVTKTTVNYERAIFGRNAGYARGAIYNSHFIIRSKTSFSYANSGNALTCYNCNFDILDGLENAYSGETTFNKCTFSNISRLNSNAGMKGTDNKYNVSYDADFNSVPDDEGYGVMYGDFSWRYKPSLFLVKQEANYILINNNYYNLGRPKDDNQLLEWYKKYGYDKPDIISDKLTIKDFPLIVPYGATSNRTMFELDANDIKNSIEFIEDEEKGDYIRHGSNEYRIYDKLADRFDKFEITMIE</sequence>
<organism evidence="1 2">
    <name type="scientific">Clostridium mobile</name>
    <dbReference type="NCBI Taxonomy" id="2841512"/>
    <lineage>
        <taxon>Bacteria</taxon>
        <taxon>Bacillati</taxon>
        <taxon>Bacillota</taxon>
        <taxon>Clostridia</taxon>
        <taxon>Eubacteriales</taxon>
        <taxon>Clostridiaceae</taxon>
        <taxon>Clostridium</taxon>
    </lineage>
</organism>
<keyword evidence="2" id="KW-1185">Reference proteome</keyword>
<proteinExistence type="predicted"/>
<comment type="caution">
    <text evidence="1">The sequence shown here is derived from an EMBL/GenBank/DDBJ whole genome shotgun (WGS) entry which is preliminary data.</text>
</comment>
<gene>
    <name evidence="1" type="ORF">KQI86_03840</name>
</gene>
<dbReference type="Proteomes" id="UP000726170">
    <property type="component" value="Unassembled WGS sequence"/>
</dbReference>
<evidence type="ECO:0000313" key="2">
    <source>
        <dbReference type="Proteomes" id="UP000726170"/>
    </source>
</evidence>
<protein>
    <recommendedName>
        <fullName evidence="3">DUF1565 domain-containing protein</fullName>
    </recommendedName>
</protein>
<dbReference type="EMBL" id="JAHLQF010000001">
    <property type="protein sequence ID" value="MBU5483447.1"/>
    <property type="molecule type" value="Genomic_DNA"/>
</dbReference>
<reference evidence="1 2" key="1">
    <citation type="submission" date="2021-06" db="EMBL/GenBank/DDBJ databases">
        <authorList>
            <person name="Sun Q."/>
            <person name="Li D."/>
        </authorList>
    </citation>
    <scope>NUCLEOTIDE SEQUENCE [LARGE SCALE GENOMIC DNA]</scope>
    <source>
        <strain evidence="1 2">MSJ-11</strain>
    </source>
</reference>
<name>A0ABS6EE66_9CLOT</name>
<dbReference type="RefSeq" id="WP_216437826.1">
    <property type="nucleotide sequence ID" value="NZ_JAHLQF010000001.1"/>
</dbReference>
<accession>A0ABS6EE66</accession>